<keyword evidence="10" id="KW-1185">Reference proteome</keyword>
<evidence type="ECO:0000256" key="5">
    <source>
        <dbReference type="ARBA" id="ARBA00023123"/>
    </source>
</evidence>
<comment type="subcellular location">
    <subcellularLocation>
        <location evidence="1">Cytoplasm</location>
    </subcellularLocation>
</comment>
<dbReference type="GO" id="GO:0016459">
    <property type="term" value="C:myosin complex"/>
    <property type="evidence" value="ECO:0007669"/>
    <property type="project" value="UniProtKB-KW"/>
</dbReference>
<evidence type="ECO:0000256" key="2">
    <source>
        <dbReference type="ARBA" id="ARBA00022490"/>
    </source>
</evidence>
<dbReference type="InterPro" id="IPR046987">
    <property type="entry name" value="Myo9"/>
</dbReference>
<reference evidence="9" key="2">
    <citation type="submission" date="2025-09" db="UniProtKB">
        <authorList>
            <consortium name="Ensembl"/>
        </authorList>
    </citation>
    <scope>IDENTIFICATION</scope>
</reference>
<evidence type="ECO:0000256" key="6">
    <source>
        <dbReference type="ARBA" id="ARBA00023175"/>
    </source>
</evidence>
<dbReference type="PROSITE" id="PS51456">
    <property type="entry name" value="MYOSIN_MOTOR"/>
    <property type="match status" value="1"/>
</dbReference>
<dbReference type="SMART" id="SM00242">
    <property type="entry name" value="MYSc"/>
    <property type="match status" value="1"/>
</dbReference>
<dbReference type="InterPro" id="IPR001609">
    <property type="entry name" value="Myosin_head_motor_dom-like"/>
</dbReference>
<dbReference type="GO" id="GO:0005096">
    <property type="term" value="F:GTPase activator activity"/>
    <property type="evidence" value="ECO:0007669"/>
    <property type="project" value="InterPro"/>
</dbReference>
<accession>A0A8C4QM19</accession>
<dbReference type="GO" id="GO:0005524">
    <property type="term" value="F:ATP binding"/>
    <property type="evidence" value="ECO:0007669"/>
    <property type="project" value="UniProtKB-UniRule"/>
</dbReference>
<evidence type="ECO:0000256" key="3">
    <source>
        <dbReference type="ARBA" id="ARBA00022741"/>
    </source>
</evidence>
<reference evidence="9" key="1">
    <citation type="submission" date="2025-08" db="UniProtKB">
        <authorList>
            <consortium name="Ensembl"/>
        </authorList>
    </citation>
    <scope>IDENTIFICATION</scope>
</reference>
<evidence type="ECO:0000256" key="4">
    <source>
        <dbReference type="ARBA" id="ARBA00022840"/>
    </source>
</evidence>
<evidence type="ECO:0000259" key="8">
    <source>
        <dbReference type="PROSITE" id="PS51456"/>
    </source>
</evidence>
<proteinExistence type="inferred from homology"/>
<protein>
    <recommendedName>
        <fullName evidence="8">Myosin motor domain-containing protein</fullName>
    </recommendedName>
</protein>
<dbReference type="GeneTree" id="ENSGT00940000154905"/>
<dbReference type="Ensembl" id="ENSEBUT00000018122.1">
    <property type="protein sequence ID" value="ENSEBUP00000017546.1"/>
    <property type="gene ID" value="ENSEBUG00000010963.1"/>
</dbReference>
<evidence type="ECO:0000313" key="9">
    <source>
        <dbReference type="Ensembl" id="ENSEBUP00000017546.1"/>
    </source>
</evidence>
<dbReference type="GO" id="GO:0051015">
    <property type="term" value="F:actin filament binding"/>
    <property type="evidence" value="ECO:0007669"/>
    <property type="project" value="TreeGrafter"/>
</dbReference>
<sequence>MEERGFLPLRANDADDLCNLPELGEDTILVNLRTRFMRCQIYTYAGSILVAINPFRFLPIYNPRYVQLYAGRRLGELEPHIFAVADAAYHSMLRERSHQCLVITGESGSGKTQSTNFLIHHLTALSQRGYTSGVERTILGAGPVLEAFGNAKTAYNNNSSRFGKFIQVNYWDNGTVRGNYHVFYYLLAGMSEDEKAALHLSHPSAYTYLTHKERHGHPNVNGQDTAEMNLGAGDSEELKHDYERLKLAMEMVGFLPETCKQIFTIISAILSLGNISFRLKSVREEAVEVDGPEAITIVSKLLKVEESMLYEALTSRKAVAVDERLILPLRLAEVR</sequence>
<organism evidence="9 10">
    <name type="scientific">Eptatretus burgeri</name>
    <name type="common">Inshore hagfish</name>
    <dbReference type="NCBI Taxonomy" id="7764"/>
    <lineage>
        <taxon>Eukaryota</taxon>
        <taxon>Metazoa</taxon>
        <taxon>Chordata</taxon>
        <taxon>Craniata</taxon>
        <taxon>Vertebrata</taxon>
        <taxon>Cyclostomata</taxon>
        <taxon>Myxini</taxon>
        <taxon>Myxiniformes</taxon>
        <taxon>Myxinidae</taxon>
        <taxon>Eptatretinae</taxon>
        <taxon>Eptatretus</taxon>
    </lineage>
</organism>
<keyword evidence="4 7" id="KW-0067">ATP-binding</keyword>
<dbReference type="InterPro" id="IPR027417">
    <property type="entry name" value="P-loop_NTPase"/>
</dbReference>
<dbReference type="PANTHER" id="PTHR46184:SF5">
    <property type="entry name" value="UNCONVENTIONAL MYOSIN-IXA-LIKE"/>
    <property type="match status" value="1"/>
</dbReference>
<dbReference type="PRINTS" id="PR00193">
    <property type="entry name" value="MYOSINHEAVY"/>
</dbReference>
<dbReference type="Gene3D" id="1.20.120.720">
    <property type="entry name" value="Myosin VI head, motor domain, U50 subdomain"/>
    <property type="match status" value="1"/>
</dbReference>
<keyword evidence="7" id="KW-0009">Actin-binding</keyword>
<feature type="domain" description="Myosin motor" evidence="8">
    <location>
        <begin position="12"/>
        <end position="335"/>
    </location>
</feature>
<dbReference type="InterPro" id="IPR036961">
    <property type="entry name" value="Kinesin_motor_dom_sf"/>
</dbReference>
<dbReference type="AlphaFoldDB" id="A0A8C4QM19"/>
<dbReference type="GO" id="GO:0005884">
    <property type="term" value="C:actin filament"/>
    <property type="evidence" value="ECO:0007669"/>
    <property type="project" value="TreeGrafter"/>
</dbReference>
<comment type="similarity">
    <text evidence="7">Belongs to the TRAFAC class myosin-kinesin ATPase superfamily. Myosin family.</text>
</comment>
<keyword evidence="2" id="KW-0963">Cytoplasm</keyword>
<dbReference type="GO" id="GO:0005737">
    <property type="term" value="C:cytoplasm"/>
    <property type="evidence" value="ECO:0007669"/>
    <property type="project" value="UniProtKB-SubCell"/>
</dbReference>
<dbReference type="GO" id="GO:0000146">
    <property type="term" value="F:microfilament motor activity"/>
    <property type="evidence" value="ECO:0007669"/>
    <property type="project" value="InterPro"/>
</dbReference>
<dbReference type="SUPFAM" id="SSF52540">
    <property type="entry name" value="P-loop containing nucleoside triphosphate hydrolases"/>
    <property type="match status" value="1"/>
</dbReference>
<dbReference type="PANTHER" id="PTHR46184">
    <property type="entry name" value="UNCONVENTIONAL MYOSIN-IXB-LIKE PROTEIN"/>
    <property type="match status" value="1"/>
</dbReference>
<keyword evidence="5 7" id="KW-0518">Myosin</keyword>
<dbReference type="GO" id="GO:0035556">
    <property type="term" value="P:intracellular signal transduction"/>
    <property type="evidence" value="ECO:0007669"/>
    <property type="project" value="InterPro"/>
</dbReference>
<keyword evidence="6 7" id="KW-0505">Motor protein</keyword>
<dbReference type="Gene3D" id="1.10.10.820">
    <property type="match status" value="1"/>
</dbReference>
<keyword evidence="3 7" id="KW-0547">Nucleotide-binding</keyword>
<evidence type="ECO:0000313" key="10">
    <source>
        <dbReference type="Proteomes" id="UP000694388"/>
    </source>
</evidence>
<feature type="binding site" evidence="7">
    <location>
        <begin position="105"/>
        <end position="112"/>
    </location>
    <ligand>
        <name>ATP</name>
        <dbReference type="ChEBI" id="CHEBI:30616"/>
    </ligand>
</feature>
<name>A0A8C4QM19_EPTBU</name>
<evidence type="ECO:0000256" key="7">
    <source>
        <dbReference type="PROSITE-ProRule" id="PRU00782"/>
    </source>
</evidence>
<dbReference type="Proteomes" id="UP000694388">
    <property type="component" value="Unplaced"/>
</dbReference>
<dbReference type="Pfam" id="PF00063">
    <property type="entry name" value="Myosin_head"/>
    <property type="match status" value="2"/>
</dbReference>
<dbReference type="Gene3D" id="3.40.850.10">
    <property type="entry name" value="Kinesin motor domain"/>
    <property type="match status" value="1"/>
</dbReference>
<comment type="caution">
    <text evidence="7">Lacks conserved residue(s) required for the propagation of feature annotation.</text>
</comment>
<evidence type="ECO:0000256" key="1">
    <source>
        <dbReference type="ARBA" id="ARBA00004496"/>
    </source>
</evidence>